<organism evidence="9 10">
    <name type="scientific">Aspergillus saccharolyticus JOP 1030-1</name>
    <dbReference type="NCBI Taxonomy" id="1450539"/>
    <lineage>
        <taxon>Eukaryota</taxon>
        <taxon>Fungi</taxon>
        <taxon>Dikarya</taxon>
        <taxon>Ascomycota</taxon>
        <taxon>Pezizomycotina</taxon>
        <taxon>Eurotiomycetes</taxon>
        <taxon>Eurotiomycetidae</taxon>
        <taxon>Eurotiales</taxon>
        <taxon>Aspergillaceae</taxon>
        <taxon>Aspergillus</taxon>
        <taxon>Aspergillus subgen. Circumdati</taxon>
    </lineage>
</organism>
<dbReference type="InterPro" id="IPR036188">
    <property type="entry name" value="FAD/NAD-bd_sf"/>
</dbReference>
<protein>
    <submittedName>
        <fullName evidence="9">FAD/NAD(P)-binding domain-containing protein</fullName>
    </submittedName>
</protein>
<dbReference type="SUPFAM" id="SSF51905">
    <property type="entry name" value="FAD/NAD(P)-binding domain"/>
    <property type="match status" value="1"/>
</dbReference>
<evidence type="ECO:0000313" key="10">
    <source>
        <dbReference type="Proteomes" id="UP000248349"/>
    </source>
</evidence>
<gene>
    <name evidence="9" type="ORF">BP01DRAFT_399727</name>
</gene>
<dbReference type="AlphaFoldDB" id="A0A318ZJB4"/>
<dbReference type="STRING" id="1450539.A0A318ZJB4"/>
<reference evidence="9 10" key="1">
    <citation type="submission" date="2016-12" db="EMBL/GenBank/DDBJ databases">
        <title>The genomes of Aspergillus section Nigri reveals drivers in fungal speciation.</title>
        <authorList>
            <consortium name="DOE Joint Genome Institute"/>
            <person name="Vesth T.C."/>
            <person name="Nybo J."/>
            <person name="Theobald S."/>
            <person name="Brandl J."/>
            <person name="Frisvad J.C."/>
            <person name="Nielsen K.F."/>
            <person name="Lyhne E.K."/>
            <person name="Kogle M.E."/>
            <person name="Kuo A."/>
            <person name="Riley R."/>
            <person name="Clum A."/>
            <person name="Nolan M."/>
            <person name="Lipzen A."/>
            <person name="Salamov A."/>
            <person name="Henrissat B."/>
            <person name="Wiebenga A."/>
            <person name="De Vries R.P."/>
            <person name="Grigoriev I.V."/>
            <person name="Mortensen U.H."/>
            <person name="Andersen M.R."/>
            <person name="Baker S.E."/>
        </authorList>
    </citation>
    <scope>NUCLEOTIDE SEQUENCE [LARGE SCALE GENOMIC DNA]</scope>
    <source>
        <strain evidence="9 10">JOP 1030-1</strain>
    </source>
</reference>
<dbReference type="Gene3D" id="3.50.50.60">
    <property type="entry name" value="FAD/NAD(P)-binding domain"/>
    <property type="match status" value="2"/>
</dbReference>
<evidence type="ECO:0000256" key="4">
    <source>
        <dbReference type="ARBA" id="ARBA00022827"/>
    </source>
</evidence>
<keyword evidence="6" id="KW-0560">Oxidoreductase</keyword>
<evidence type="ECO:0000259" key="8">
    <source>
        <dbReference type="Pfam" id="PF07992"/>
    </source>
</evidence>
<keyword evidence="3" id="KW-0285">Flavoprotein</keyword>
<dbReference type="InterPro" id="IPR050775">
    <property type="entry name" value="FAD-binding_Monooxygenases"/>
</dbReference>
<sequence>MFTHISTYDIVIIGAGFSGINLLYHLRKLGYSCRIYESGTDLGGTWHWNTYPGCRTWSFREKYPSADESRAYFAHVEKVLDIKKDVDFETSVTGAWYDVNAGGKRKWRVETSTGKPTHCRFLISCVGTGAERYLPDFSGLETFTGDVCHSACWPKDGIQVAGKKVAVIGTGASGVQIVQSWAKEAESLVVFQRTPNLALPMQQETLSPETQKALKEDAPRIFAQREKTLSGLLEQPDPRATFDVTFEEREAFYQALYTIGGFSFLLSSFSDLMVDEKANRAAYDFWAKRTRARITDPRKRDLLAPLEPPHPIGSKRSCYEQDYFEMLDRPNVELVNLREPGRAIAAIKPDGIETADGTFYRVDVIALATGFNSVTGSLTRISGLRNTSGTTLADEWKIDGASSYLGMTRKGYPNMFLCYAVHGPTFLSNGPASIEIQSRWIVDAIRKMDETGLISVEPTEEAEKNWKTTVNTFTDMTLLGKADSWWVGANIPGKKREMLAFPGGLPLYEDICRQALQNWDGFVTL</sequence>
<dbReference type="GO" id="GO:0004497">
    <property type="term" value="F:monooxygenase activity"/>
    <property type="evidence" value="ECO:0007669"/>
    <property type="project" value="UniProtKB-KW"/>
</dbReference>
<dbReference type="InterPro" id="IPR023753">
    <property type="entry name" value="FAD/NAD-binding_dom"/>
</dbReference>
<evidence type="ECO:0000256" key="7">
    <source>
        <dbReference type="ARBA" id="ARBA00023033"/>
    </source>
</evidence>
<name>A0A318ZJB4_9EURO</name>
<evidence type="ECO:0000256" key="3">
    <source>
        <dbReference type="ARBA" id="ARBA00022630"/>
    </source>
</evidence>
<dbReference type="PANTHER" id="PTHR43098">
    <property type="entry name" value="L-ORNITHINE N(5)-MONOOXYGENASE-RELATED"/>
    <property type="match status" value="1"/>
</dbReference>
<keyword evidence="10" id="KW-1185">Reference proteome</keyword>
<evidence type="ECO:0000313" key="9">
    <source>
        <dbReference type="EMBL" id="PYH44653.1"/>
    </source>
</evidence>
<keyword evidence="4" id="KW-0274">FAD</keyword>
<keyword evidence="5" id="KW-0521">NADP</keyword>
<comment type="similarity">
    <text evidence="2">Belongs to the FAD-binding monooxygenase family.</text>
</comment>
<evidence type="ECO:0000256" key="6">
    <source>
        <dbReference type="ARBA" id="ARBA00023002"/>
    </source>
</evidence>
<accession>A0A318ZJB4</accession>
<proteinExistence type="inferred from homology"/>
<evidence type="ECO:0000256" key="1">
    <source>
        <dbReference type="ARBA" id="ARBA00001974"/>
    </source>
</evidence>
<keyword evidence="7" id="KW-0503">Monooxygenase</keyword>
<dbReference type="EMBL" id="KZ821235">
    <property type="protein sequence ID" value="PYH44653.1"/>
    <property type="molecule type" value="Genomic_DNA"/>
</dbReference>
<evidence type="ECO:0000256" key="5">
    <source>
        <dbReference type="ARBA" id="ARBA00022857"/>
    </source>
</evidence>
<dbReference type="PANTHER" id="PTHR43098:SF3">
    <property type="entry name" value="L-ORNITHINE N(5)-MONOOXYGENASE-RELATED"/>
    <property type="match status" value="1"/>
</dbReference>
<dbReference type="GeneID" id="37079787"/>
<dbReference type="Pfam" id="PF07992">
    <property type="entry name" value="Pyr_redox_2"/>
    <property type="match status" value="1"/>
</dbReference>
<dbReference type="Proteomes" id="UP000248349">
    <property type="component" value="Unassembled WGS sequence"/>
</dbReference>
<feature type="domain" description="FAD/NAD(P)-binding" evidence="8">
    <location>
        <begin position="8"/>
        <end position="217"/>
    </location>
</feature>
<evidence type="ECO:0000256" key="2">
    <source>
        <dbReference type="ARBA" id="ARBA00010139"/>
    </source>
</evidence>
<comment type="cofactor">
    <cofactor evidence="1">
        <name>FAD</name>
        <dbReference type="ChEBI" id="CHEBI:57692"/>
    </cofactor>
</comment>
<dbReference type="RefSeq" id="XP_025430635.1">
    <property type="nucleotide sequence ID" value="XM_025578558.1"/>
</dbReference>
<dbReference type="OrthoDB" id="66881at2759"/>